<dbReference type="AlphaFoldDB" id="G9WXV5"/>
<dbReference type="SMART" id="SM00729">
    <property type="entry name" value="Elp3"/>
    <property type="match status" value="1"/>
</dbReference>
<dbReference type="InterPro" id="IPR058240">
    <property type="entry name" value="rSAM_sf"/>
</dbReference>
<dbReference type="HOGENOM" id="CLU_044464_1_0_9"/>
<dbReference type="Proteomes" id="UP000006437">
    <property type="component" value="Unassembled WGS sequence"/>
</dbReference>
<evidence type="ECO:0000313" key="9">
    <source>
        <dbReference type="Proteomes" id="UP000003379"/>
    </source>
</evidence>
<evidence type="ECO:0000256" key="4">
    <source>
        <dbReference type="ARBA" id="ARBA00023004"/>
    </source>
</evidence>
<dbReference type="InterPro" id="IPR051198">
    <property type="entry name" value="BchE-like"/>
</dbReference>
<accession>G9WXV5</accession>
<keyword evidence="2" id="KW-0949">S-adenosyl-L-methionine</keyword>
<sequence length="296" mass="33561">MRYEGMVYRPPSEAYSLIVQVTTGCSQNTCTFCAMYKDAKFKIRKVNDIKEDFLYAKNHYYDVERIFLADGDALIMPFDDLLEILKYINKLFPNNDRISLYASPRSILGKTDEQLKILRENNLKMAYLGIESGSDKVLKDIKKRATADEIITAGQKIRRAGIQLSATLIMGLGGIKDSKKHVEGSIKVLNAINPDYLGLMTLLVKSGTEIYDEVMAGNFEQLTPEEIMHETMELVKGLELKDTVVRSNHVSNYAHIKGVLNTDKASILKQIENALKNSDFEKSKRIRQMYARQTGL</sequence>
<dbReference type="SFLD" id="SFLDG01095">
    <property type="entry name" value="Uncharacterised_Radical_SAM_Su"/>
    <property type="match status" value="1"/>
</dbReference>
<dbReference type="GO" id="GO:0046872">
    <property type="term" value="F:metal ion binding"/>
    <property type="evidence" value="ECO:0007669"/>
    <property type="project" value="UniProtKB-KW"/>
</dbReference>
<dbReference type="CDD" id="cd01335">
    <property type="entry name" value="Radical_SAM"/>
    <property type="match status" value="1"/>
</dbReference>
<reference evidence="8 9" key="2">
    <citation type="submission" date="2011-08" db="EMBL/GenBank/DDBJ databases">
        <title>The Genome Sequence of Eubacteriaceae bacterium CM5.</title>
        <authorList>
            <consortium name="The Broad Institute Genome Sequencing Platform"/>
            <person name="Earl A."/>
            <person name="Ward D."/>
            <person name="Feldgarden M."/>
            <person name="Gevers D."/>
            <person name="Sizova M."/>
            <person name="Hazen A."/>
            <person name="Epstein S."/>
            <person name="Young S.K."/>
            <person name="Zeng Q."/>
            <person name="Gargeya S."/>
            <person name="Fitzgerald M."/>
            <person name="Haas B."/>
            <person name="Abouelleil A."/>
            <person name="Alvarado L."/>
            <person name="Arachchi H.M."/>
            <person name="Berlin A."/>
            <person name="Brown A."/>
            <person name="Chapman S.B."/>
            <person name="Chen Z."/>
            <person name="Dunbar C."/>
            <person name="Freedman E."/>
            <person name="Gearin G."/>
            <person name="Gellesch M."/>
            <person name="Goldberg J."/>
            <person name="Griggs A."/>
            <person name="Gujja S."/>
            <person name="Heiman D."/>
            <person name="Howarth C."/>
            <person name="Larson L."/>
            <person name="Lui A."/>
            <person name="MacDonald P.J.P."/>
            <person name="Montmayeur A."/>
            <person name="Murphy C."/>
            <person name="Neiman D."/>
            <person name="Pearson M."/>
            <person name="Priest M."/>
            <person name="Roberts A."/>
            <person name="Saif S."/>
            <person name="Shea T."/>
            <person name="Shenoy N."/>
            <person name="Sisk P."/>
            <person name="Stolte C."/>
            <person name="Sykes S."/>
            <person name="Wortman J."/>
            <person name="Nusbaum C."/>
            <person name="Birren B."/>
        </authorList>
    </citation>
    <scope>NUCLEOTIDE SEQUENCE [LARGE SCALE GENOMIC DNA]</scope>
    <source>
        <strain evidence="8 9">CM5</strain>
    </source>
</reference>
<evidence type="ECO:0000259" key="6">
    <source>
        <dbReference type="PROSITE" id="PS51918"/>
    </source>
</evidence>
<keyword evidence="4" id="KW-0408">Iron</keyword>
<dbReference type="EMBL" id="AFZE01000001">
    <property type="protein sequence ID" value="EHL16952.1"/>
    <property type="molecule type" value="Genomic_DNA"/>
</dbReference>
<dbReference type="EMBL" id="AFZG01000041">
    <property type="protein sequence ID" value="EHL18703.1"/>
    <property type="molecule type" value="Genomic_DNA"/>
</dbReference>
<protein>
    <recommendedName>
        <fullName evidence="6">Radical SAM core domain-containing protein</fullName>
    </recommendedName>
</protein>
<dbReference type="InterPro" id="IPR023404">
    <property type="entry name" value="rSAM_horseshoe"/>
</dbReference>
<accession>G9XE45</accession>
<comment type="caution">
    <text evidence="7">The sequence shown here is derived from an EMBL/GenBank/DDBJ whole genome shotgun (WGS) entry which is preliminary data.</text>
</comment>
<dbReference type="PANTHER" id="PTHR43409:SF4">
    <property type="entry name" value="RADICAL SAM SUPERFAMILY PROTEIN"/>
    <property type="match status" value="1"/>
</dbReference>
<dbReference type="InterPro" id="IPR007197">
    <property type="entry name" value="rSAM"/>
</dbReference>
<evidence type="ECO:0000256" key="1">
    <source>
        <dbReference type="ARBA" id="ARBA00001966"/>
    </source>
</evidence>
<name>G9WXV5_9FIRM</name>
<dbReference type="InterPro" id="IPR006638">
    <property type="entry name" value="Elp3/MiaA/NifB-like_rSAM"/>
</dbReference>
<comment type="cofactor">
    <cofactor evidence="1">
        <name>[4Fe-4S] cluster</name>
        <dbReference type="ChEBI" id="CHEBI:49883"/>
    </cofactor>
</comment>
<keyword evidence="5" id="KW-0411">Iron-sulfur</keyword>
<evidence type="ECO:0000256" key="5">
    <source>
        <dbReference type="ARBA" id="ARBA00023014"/>
    </source>
</evidence>
<dbReference type="Gene3D" id="3.80.30.20">
    <property type="entry name" value="tm_1862 like domain"/>
    <property type="match status" value="1"/>
</dbReference>
<dbReference type="Proteomes" id="UP000003379">
    <property type="component" value="Unassembled WGS sequence"/>
</dbReference>
<evidence type="ECO:0000256" key="2">
    <source>
        <dbReference type="ARBA" id="ARBA00022691"/>
    </source>
</evidence>
<gene>
    <name evidence="8" type="ORF">HMPREF9628_00389</name>
    <name evidence="7" type="ORF">HMPREF9629_00194</name>
</gene>
<dbReference type="STRING" id="796937.HMPREF9630_00072"/>
<dbReference type="PANTHER" id="PTHR43409">
    <property type="entry name" value="ANAEROBIC MAGNESIUM-PROTOPORPHYRIN IX MONOMETHYL ESTER CYCLASE-RELATED"/>
    <property type="match status" value="1"/>
</dbReference>
<reference evidence="7 10" key="1">
    <citation type="submission" date="2011-08" db="EMBL/GenBank/DDBJ databases">
        <title>The Genome Sequence of Eubacteriaceae bacterium ACC19a.</title>
        <authorList>
            <consortium name="The Broad Institute Genome Sequencing Platform"/>
            <person name="Earl A."/>
            <person name="Ward D."/>
            <person name="Feldgarden M."/>
            <person name="Gevers D."/>
            <person name="Sizova M."/>
            <person name="Hazen A."/>
            <person name="Epstein S."/>
            <person name="Young S.K."/>
            <person name="Zeng Q."/>
            <person name="Gargeya S."/>
            <person name="Fitzgerald M."/>
            <person name="Haas B."/>
            <person name="Abouelleil A."/>
            <person name="Alvarado L."/>
            <person name="Arachchi H.M."/>
            <person name="Berlin A."/>
            <person name="Brown A."/>
            <person name="Chapman S.B."/>
            <person name="Chen Z."/>
            <person name="Dunbar C."/>
            <person name="Freedman E."/>
            <person name="Gearin G."/>
            <person name="Gellesch M."/>
            <person name="Goldberg J."/>
            <person name="Griggs A."/>
            <person name="Gujja S."/>
            <person name="Heiman D."/>
            <person name="Howarth C."/>
            <person name="Larson L."/>
            <person name="Lui A."/>
            <person name="MacDonald P.J.P."/>
            <person name="Montmayeur A."/>
            <person name="Murphy C."/>
            <person name="Neiman D."/>
            <person name="Pearson M."/>
            <person name="Priest M."/>
            <person name="Roberts A."/>
            <person name="Saif S."/>
            <person name="Shea T."/>
            <person name="Shenoy N."/>
            <person name="Sisk P."/>
            <person name="Stolte C."/>
            <person name="Sykes S."/>
            <person name="Wortman J."/>
            <person name="Nusbaum C."/>
            <person name="Birren B."/>
        </authorList>
    </citation>
    <scope>NUCLEOTIDE SEQUENCE [LARGE SCALE GENOMIC DNA]</scope>
    <source>
        <strain evidence="7 10">ACC19a</strain>
    </source>
</reference>
<feature type="domain" description="Radical SAM core" evidence="6">
    <location>
        <begin position="9"/>
        <end position="241"/>
    </location>
</feature>
<organism evidence="7 10">
    <name type="scientific">Peptoanaerobacter stomatis</name>
    <dbReference type="NCBI Taxonomy" id="796937"/>
    <lineage>
        <taxon>Bacteria</taxon>
        <taxon>Bacillati</taxon>
        <taxon>Bacillota</taxon>
        <taxon>Clostridia</taxon>
        <taxon>Peptostreptococcales</taxon>
        <taxon>Filifactoraceae</taxon>
        <taxon>Peptoanaerobacter</taxon>
    </lineage>
</organism>
<dbReference type="PATRIC" id="fig|796937.3.peg.199"/>
<evidence type="ECO:0000313" key="8">
    <source>
        <dbReference type="EMBL" id="EHL18703.1"/>
    </source>
</evidence>
<dbReference type="PROSITE" id="PS51918">
    <property type="entry name" value="RADICAL_SAM"/>
    <property type="match status" value="1"/>
</dbReference>
<dbReference type="GO" id="GO:0003824">
    <property type="term" value="F:catalytic activity"/>
    <property type="evidence" value="ECO:0007669"/>
    <property type="project" value="InterPro"/>
</dbReference>
<keyword evidence="3" id="KW-0479">Metal-binding</keyword>
<evidence type="ECO:0000256" key="3">
    <source>
        <dbReference type="ARBA" id="ARBA00022723"/>
    </source>
</evidence>
<dbReference type="BioCyc" id="EBAC796937-HMP:GMGH-194-MONOMER"/>
<dbReference type="PROSITE" id="PS51257">
    <property type="entry name" value="PROKAR_LIPOPROTEIN"/>
    <property type="match status" value="1"/>
</dbReference>
<proteinExistence type="predicted"/>
<dbReference type="RefSeq" id="WP_009524431.1">
    <property type="nucleotide sequence ID" value="NZ_JBQMYE010000044.1"/>
</dbReference>
<dbReference type="Pfam" id="PF04055">
    <property type="entry name" value="Radical_SAM"/>
    <property type="match status" value="1"/>
</dbReference>
<dbReference type="SFLD" id="SFLDS00029">
    <property type="entry name" value="Radical_SAM"/>
    <property type="match status" value="1"/>
</dbReference>
<dbReference type="GO" id="GO:0051536">
    <property type="term" value="F:iron-sulfur cluster binding"/>
    <property type="evidence" value="ECO:0007669"/>
    <property type="project" value="UniProtKB-KW"/>
</dbReference>
<evidence type="ECO:0000313" key="7">
    <source>
        <dbReference type="EMBL" id="EHL16952.1"/>
    </source>
</evidence>
<evidence type="ECO:0000313" key="10">
    <source>
        <dbReference type="Proteomes" id="UP000006437"/>
    </source>
</evidence>
<dbReference type="SUPFAM" id="SSF102114">
    <property type="entry name" value="Radical SAM enzymes"/>
    <property type="match status" value="1"/>
</dbReference>
<dbReference type="SFLD" id="SFLDG01082">
    <property type="entry name" value="B12-binding_domain_containing"/>
    <property type="match status" value="1"/>
</dbReference>